<evidence type="ECO:0000256" key="6">
    <source>
        <dbReference type="ARBA" id="ARBA00023136"/>
    </source>
</evidence>
<evidence type="ECO:0000256" key="4">
    <source>
        <dbReference type="ARBA" id="ARBA00022692"/>
    </source>
</evidence>
<dbReference type="OrthoDB" id="3362857at2"/>
<feature type="transmembrane region" description="Helical" evidence="8">
    <location>
        <begin position="60"/>
        <end position="81"/>
    </location>
</feature>
<proteinExistence type="inferred from homology"/>
<comment type="similarity">
    <text evidence="7">Belongs to the glycosyltransferase 87 family.</text>
</comment>
<dbReference type="InterPro" id="IPR018584">
    <property type="entry name" value="GT87"/>
</dbReference>
<gene>
    <name evidence="9" type="ORF">HG15A2_16820</name>
</gene>
<feature type="transmembrane region" description="Helical" evidence="8">
    <location>
        <begin position="515"/>
        <end position="532"/>
    </location>
</feature>
<name>A0A517MU46_9BACT</name>
<organism evidence="9 10">
    <name type="scientific">Adhaeretor mobilis</name>
    <dbReference type="NCBI Taxonomy" id="1930276"/>
    <lineage>
        <taxon>Bacteria</taxon>
        <taxon>Pseudomonadati</taxon>
        <taxon>Planctomycetota</taxon>
        <taxon>Planctomycetia</taxon>
        <taxon>Pirellulales</taxon>
        <taxon>Lacipirellulaceae</taxon>
        <taxon>Adhaeretor</taxon>
    </lineage>
</organism>
<evidence type="ECO:0000256" key="5">
    <source>
        <dbReference type="ARBA" id="ARBA00022989"/>
    </source>
</evidence>
<accession>A0A517MU46</accession>
<evidence type="ECO:0000313" key="9">
    <source>
        <dbReference type="EMBL" id="QDS98406.1"/>
    </source>
</evidence>
<keyword evidence="3" id="KW-0808">Transferase</keyword>
<keyword evidence="6 8" id="KW-0472">Membrane</keyword>
<feature type="transmembrane region" description="Helical" evidence="8">
    <location>
        <begin position="260"/>
        <end position="278"/>
    </location>
</feature>
<sequence length="590" mass="66523">MSRDKTQMPERPTPSKGFIGSWGWHLLGLATLLSLVGYWHLLSLSALYVDESNGIEQPTIRLLVLLLGLFVVYWHALWLVLQMRSTRMLAVAIVCTSAMFRFVVVPSTPILEIDYQRYIWDGAVLAEGISPHSYAPGEVLEAIEQADAGMPPEEIWLAELVELSGRSESLKESLETIHYNELTSPYPMISQLVFALAAKITPDEASSYQRVTTMKAVLTCFDLVTLLLVIGLLRSCGQHLGWSLCYGWCPLLLKEIANGGHLDSIAICFSTAAVWALVSRMSYRTEELTAYSRGRPLIAGLLLGLAIGAKIYPIVLFPLFATYWLRRGSTLKVALGSMICGTIALASLGPQIAPWFGPHKQEVQEDGGIESFLARWEMNDLLFMCVRENLLPQDNTPARKKPWFDVIPSSWSRSVLDSYSAAKSKLLKSEIPLLENGKPRYSHISFELTRVIMGLATLVIACTLAWRATHPERSADEVVRAAFLTLTWFWLLFPAQNPWYWCWTLPFLPFVRYRAWHAMAALLLLYYLRFWLETHFPNPGVAGTAYDGKYFFYFIIPWIEFGILLSVLAVSWFFAQSANKRSKLATLKSV</sequence>
<evidence type="ECO:0000256" key="2">
    <source>
        <dbReference type="ARBA" id="ARBA00022475"/>
    </source>
</evidence>
<dbReference type="GO" id="GO:0005886">
    <property type="term" value="C:plasma membrane"/>
    <property type="evidence" value="ECO:0007669"/>
    <property type="project" value="UniProtKB-SubCell"/>
</dbReference>
<feature type="transmembrane region" description="Helical" evidence="8">
    <location>
        <begin position="448"/>
        <end position="466"/>
    </location>
</feature>
<dbReference type="EMBL" id="CP036263">
    <property type="protein sequence ID" value="QDS98406.1"/>
    <property type="molecule type" value="Genomic_DNA"/>
</dbReference>
<evidence type="ECO:0000256" key="7">
    <source>
        <dbReference type="ARBA" id="ARBA00024033"/>
    </source>
</evidence>
<dbReference type="KEGG" id="amob:HG15A2_16820"/>
<feature type="transmembrane region" description="Helical" evidence="8">
    <location>
        <begin position="552"/>
        <end position="575"/>
    </location>
</feature>
<comment type="subcellular location">
    <subcellularLocation>
        <location evidence="1">Cell membrane</location>
        <topology evidence="1">Multi-pass membrane protein</topology>
    </subcellularLocation>
</comment>
<keyword evidence="5 8" id="KW-1133">Transmembrane helix</keyword>
<evidence type="ECO:0000256" key="8">
    <source>
        <dbReference type="SAM" id="Phobius"/>
    </source>
</evidence>
<keyword evidence="2" id="KW-1003">Cell membrane</keyword>
<feature type="transmembrane region" description="Helical" evidence="8">
    <location>
        <begin position="478"/>
        <end position="495"/>
    </location>
</feature>
<dbReference type="AlphaFoldDB" id="A0A517MU46"/>
<keyword evidence="10" id="KW-1185">Reference proteome</keyword>
<evidence type="ECO:0000256" key="3">
    <source>
        <dbReference type="ARBA" id="ARBA00022679"/>
    </source>
</evidence>
<feature type="transmembrane region" description="Helical" evidence="8">
    <location>
        <begin position="333"/>
        <end position="353"/>
    </location>
</feature>
<evidence type="ECO:0000256" key="1">
    <source>
        <dbReference type="ARBA" id="ARBA00004651"/>
    </source>
</evidence>
<feature type="transmembrane region" description="Helical" evidence="8">
    <location>
        <begin position="298"/>
        <end position="321"/>
    </location>
</feature>
<keyword evidence="4 8" id="KW-0812">Transmembrane</keyword>
<dbReference type="GO" id="GO:0016758">
    <property type="term" value="F:hexosyltransferase activity"/>
    <property type="evidence" value="ECO:0007669"/>
    <property type="project" value="InterPro"/>
</dbReference>
<feature type="transmembrane region" description="Helical" evidence="8">
    <location>
        <begin position="21"/>
        <end position="40"/>
    </location>
</feature>
<reference evidence="9 10" key="1">
    <citation type="submission" date="2019-02" db="EMBL/GenBank/DDBJ databases">
        <title>Deep-cultivation of Planctomycetes and their phenomic and genomic characterization uncovers novel biology.</title>
        <authorList>
            <person name="Wiegand S."/>
            <person name="Jogler M."/>
            <person name="Boedeker C."/>
            <person name="Pinto D."/>
            <person name="Vollmers J."/>
            <person name="Rivas-Marin E."/>
            <person name="Kohn T."/>
            <person name="Peeters S.H."/>
            <person name="Heuer A."/>
            <person name="Rast P."/>
            <person name="Oberbeckmann S."/>
            <person name="Bunk B."/>
            <person name="Jeske O."/>
            <person name="Meyerdierks A."/>
            <person name="Storesund J.E."/>
            <person name="Kallscheuer N."/>
            <person name="Luecker S."/>
            <person name="Lage O.M."/>
            <person name="Pohl T."/>
            <person name="Merkel B.J."/>
            <person name="Hornburger P."/>
            <person name="Mueller R.-W."/>
            <person name="Bruemmer F."/>
            <person name="Labrenz M."/>
            <person name="Spormann A.M."/>
            <person name="Op den Camp H."/>
            <person name="Overmann J."/>
            <person name="Amann R."/>
            <person name="Jetten M.S.M."/>
            <person name="Mascher T."/>
            <person name="Medema M.H."/>
            <person name="Devos D.P."/>
            <person name="Kaster A.-K."/>
            <person name="Ovreas L."/>
            <person name="Rohde M."/>
            <person name="Galperin M.Y."/>
            <person name="Jogler C."/>
        </authorList>
    </citation>
    <scope>NUCLEOTIDE SEQUENCE [LARGE SCALE GENOMIC DNA]</scope>
    <source>
        <strain evidence="9 10">HG15A2</strain>
    </source>
</reference>
<protein>
    <recommendedName>
        <fullName evidence="11">DUF2029 domain-containing protein</fullName>
    </recommendedName>
</protein>
<evidence type="ECO:0000313" key="10">
    <source>
        <dbReference type="Proteomes" id="UP000319852"/>
    </source>
</evidence>
<dbReference type="Proteomes" id="UP000319852">
    <property type="component" value="Chromosome"/>
</dbReference>
<evidence type="ECO:0008006" key="11">
    <source>
        <dbReference type="Google" id="ProtNLM"/>
    </source>
</evidence>
<dbReference type="Pfam" id="PF09594">
    <property type="entry name" value="GT87"/>
    <property type="match status" value="1"/>
</dbReference>
<feature type="transmembrane region" description="Helical" evidence="8">
    <location>
        <begin position="216"/>
        <end position="233"/>
    </location>
</feature>